<gene>
    <name evidence="1" type="ORF">SCLCIDRAFT_29827</name>
</gene>
<reference evidence="1 2" key="1">
    <citation type="submission" date="2014-04" db="EMBL/GenBank/DDBJ databases">
        <authorList>
            <consortium name="DOE Joint Genome Institute"/>
            <person name="Kuo A."/>
            <person name="Kohler A."/>
            <person name="Nagy L.G."/>
            <person name="Floudas D."/>
            <person name="Copeland A."/>
            <person name="Barry K.W."/>
            <person name="Cichocki N."/>
            <person name="Veneault-Fourrey C."/>
            <person name="LaButti K."/>
            <person name="Lindquist E.A."/>
            <person name="Lipzen A."/>
            <person name="Lundell T."/>
            <person name="Morin E."/>
            <person name="Murat C."/>
            <person name="Sun H."/>
            <person name="Tunlid A."/>
            <person name="Henrissat B."/>
            <person name="Grigoriev I.V."/>
            <person name="Hibbett D.S."/>
            <person name="Martin F."/>
            <person name="Nordberg H.P."/>
            <person name="Cantor M.N."/>
            <person name="Hua S.X."/>
        </authorList>
    </citation>
    <scope>NUCLEOTIDE SEQUENCE [LARGE SCALE GENOMIC DNA]</scope>
    <source>
        <strain evidence="1 2">Foug A</strain>
    </source>
</reference>
<accession>A0A0C3DJG5</accession>
<dbReference type="HOGENOM" id="CLU_003703_0_3_1"/>
<reference evidence="2" key="2">
    <citation type="submission" date="2015-01" db="EMBL/GenBank/DDBJ databases">
        <title>Evolutionary Origins and Diversification of the Mycorrhizal Mutualists.</title>
        <authorList>
            <consortium name="DOE Joint Genome Institute"/>
            <consortium name="Mycorrhizal Genomics Consortium"/>
            <person name="Kohler A."/>
            <person name="Kuo A."/>
            <person name="Nagy L.G."/>
            <person name="Floudas D."/>
            <person name="Copeland A."/>
            <person name="Barry K.W."/>
            <person name="Cichocki N."/>
            <person name="Veneault-Fourrey C."/>
            <person name="LaButti K."/>
            <person name="Lindquist E.A."/>
            <person name="Lipzen A."/>
            <person name="Lundell T."/>
            <person name="Morin E."/>
            <person name="Murat C."/>
            <person name="Riley R."/>
            <person name="Ohm R."/>
            <person name="Sun H."/>
            <person name="Tunlid A."/>
            <person name="Henrissat B."/>
            <person name="Grigoriev I.V."/>
            <person name="Hibbett D.S."/>
            <person name="Martin F."/>
        </authorList>
    </citation>
    <scope>NUCLEOTIDE SEQUENCE [LARGE SCALE GENOMIC DNA]</scope>
    <source>
        <strain evidence="2">Foug A</strain>
    </source>
</reference>
<dbReference type="AlphaFoldDB" id="A0A0C3DJG5"/>
<name>A0A0C3DJG5_9AGAM</name>
<evidence type="ECO:0000313" key="2">
    <source>
        <dbReference type="Proteomes" id="UP000053989"/>
    </source>
</evidence>
<protein>
    <submittedName>
        <fullName evidence="1">Uncharacterized protein</fullName>
    </submittedName>
</protein>
<dbReference type="EMBL" id="KN822121">
    <property type="protein sequence ID" value="KIM56201.1"/>
    <property type="molecule type" value="Genomic_DNA"/>
</dbReference>
<dbReference type="OrthoDB" id="2680741at2759"/>
<dbReference type="STRING" id="1036808.A0A0C3DJG5"/>
<organism evidence="1 2">
    <name type="scientific">Scleroderma citrinum Foug A</name>
    <dbReference type="NCBI Taxonomy" id="1036808"/>
    <lineage>
        <taxon>Eukaryota</taxon>
        <taxon>Fungi</taxon>
        <taxon>Dikarya</taxon>
        <taxon>Basidiomycota</taxon>
        <taxon>Agaricomycotina</taxon>
        <taxon>Agaricomycetes</taxon>
        <taxon>Agaricomycetidae</taxon>
        <taxon>Boletales</taxon>
        <taxon>Sclerodermatineae</taxon>
        <taxon>Sclerodermataceae</taxon>
        <taxon>Scleroderma</taxon>
    </lineage>
</organism>
<evidence type="ECO:0000313" key="1">
    <source>
        <dbReference type="EMBL" id="KIM56201.1"/>
    </source>
</evidence>
<dbReference type="Proteomes" id="UP000053989">
    <property type="component" value="Unassembled WGS sequence"/>
</dbReference>
<keyword evidence="2" id="KW-1185">Reference proteome</keyword>
<proteinExistence type="predicted"/>
<sequence>MKEMGPGTWQDTLDDYFGDWNWRCITQLGQLTLRKLLEATKASMEHDRELRELEACIEMQMITEWQREISEWECDNSKCNPYEICVATITQASVQLELARAETSELEAGNDMSPHPEVLASTLISSGLEFEEQQRLLKIDTSSLGSHPTDNQLAKLQERANILKRRIDNWRSIQLLFMPCVAQLRDEDMQPGGVSCPTKLSEHEWKLCEAQAHEALRDLRHFLHLCTHLYKFKDTNVQGQVANTCAQTTINRTDHKVSTVAAKYHVARAALLILAPLLGKEGWEDTFRLLKDEDIHAMKDICEKESEDASEKENLHDALRIEWCKARARQLRWEEEKHLLQEEQRCILAFFDWQADWWMEQGTHRSFVDNTLEEGLQAYAARQSVLQWQLGVHFRGLWAAGAGRGIQSI</sequence>
<dbReference type="InParanoid" id="A0A0C3DJG5"/>